<dbReference type="Gene3D" id="1.20.1250.20">
    <property type="entry name" value="MFS general substrate transporter like domains"/>
    <property type="match status" value="2"/>
</dbReference>
<dbReference type="InterPro" id="IPR011701">
    <property type="entry name" value="MFS"/>
</dbReference>
<dbReference type="InterPro" id="IPR036259">
    <property type="entry name" value="MFS_trans_sf"/>
</dbReference>
<protein>
    <submittedName>
        <fullName evidence="8">Major facilitator superfamily domain-containing protein</fullName>
    </submittedName>
</protein>
<evidence type="ECO:0000256" key="3">
    <source>
        <dbReference type="ARBA" id="ARBA00022989"/>
    </source>
</evidence>
<dbReference type="PROSITE" id="PS50850">
    <property type="entry name" value="MFS"/>
    <property type="match status" value="1"/>
</dbReference>
<dbReference type="GO" id="GO:0015343">
    <property type="term" value="F:siderophore-iron transmembrane transporter activity"/>
    <property type="evidence" value="ECO:0007669"/>
    <property type="project" value="TreeGrafter"/>
</dbReference>
<dbReference type="Proteomes" id="UP000193689">
    <property type="component" value="Unassembled WGS sequence"/>
</dbReference>
<reference evidence="8 9" key="1">
    <citation type="submission" date="2016-07" db="EMBL/GenBank/DDBJ databases">
        <title>Pervasive Adenine N6-methylation of Active Genes in Fungi.</title>
        <authorList>
            <consortium name="DOE Joint Genome Institute"/>
            <person name="Mondo S.J."/>
            <person name="Dannebaum R.O."/>
            <person name="Kuo R.C."/>
            <person name="Labutti K."/>
            <person name="Haridas S."/>
            <person name="Kuo A."/>
            <person name="Salamov A."/>
            <person name="Ahrendt S.R."/>
            <person name="Lipzen A."/>
            <person name="Sullivan W."/>
            <person name="Andreopoulos W.B."/>
            <person name="Clum A."/>
            <person name="Lindquist E."/>
            <person name="Daum C."/>
            <person name="Ramamoorthy G.K."/>
            <person name="Gryganskyi A."/>
            <person name="Culley D."/>
            <person name="Magnuson J.K."/>
            <person name="James T.Y."/>
            <person name="O'Malley M.A."/>
            <person name="Stajich J.E."/>
            <person name="Spatafora J.W."/>
            <person name="Visel A."/>
            <person name="Grigoriev I.V."/>
        </authorList>
    </citation>
    <scope>NUCLEOTIDE SEQUENCE [LARGE SCALE GENOMIC DNA]</scope>
    <source>
        <strain evidence="8 9">CBS 129021</strain>
    </source>
</reference>
<dbReference type="EMBL" id="MCFJ01000002">
    <property type="protein sequence ID" value="ORY70312.1"/>
    <property type="molecule type" value="Genomic_DNA"/>
</dbReference>
<dbReference type="GeneID" id="63769533"/>
<gene>
    <name evidence="8" type="ORF">BCR38DRAFT_104620</name>
</gene>
<evidence type="ECO:0000256" key="4">
    <source>
        <dbReference type="ARBA" id="ARBA00023136"/>
    </source>
</evidence>
<feature type="transmembrane region" description="Helical" evidence="6">
    <location>
        <begin position="307"/>
        <end position="326"/>
    </location>
</feature>
<dbReference type="GO" id="GO:0005886">
    <property type="term" value="C:plasma membrane"/>
    <property type="evidence" value="ECO:0007669"/>
    <property type="project" value="TreeGrafter"/>
</dbReference>
<dbReference type="PANTHER" id="PTHR23501">
    <property type="entry name" value="MAJOR FACILITATOR SUPERFAMILY"/>
    <property type="match status" value="1"/>
</dbReference>
<keyword evidence="2 6" id="KW-0812">Transmembrane</keyword>
<evidence type="ECO:0000256" key="2">
    <source>
        <dbReference type="ARBA" id="ARBA00022692"/>
    </source>
</evidence>
<keyword evidence="9" id="KW-1185">Reference proteome</keyword>
<feature type="transmembrane region" description="Helical" evidence="6">
    <location>
        <begin position="443"/>
        <end position="463"/>
    </location>
</feature>
<feature type="transmembrane region" description="Helical" evidence="6">
    <location>
        <begin position="192"/>
        <end position="211"/>
    </location>
</feature>
<dbReference type="RefSeq" id="XP_040720262.1">
    <property type="nucleotide sequence ID" value="XM_040853321.1"/>
</dbReference>
<evidence type="ECO:0000256" key="1">
    <source>
        <dbReference type="ARBA" id="ARBA00004141"/>
    </source>
</evidence>
<feature type="transmembrane region" description="Helical" evidence="6">
    <location>
        <begin position="267"/>
        <end position="295"/>
    </location>
</feature>
<evidence type="ECO:0000256" key="6">
    <source>
        <dbReference type="SAM" id="Phobius"/>
    </source>
</evidence>
<feature type="transmembrane region" description="Helical" evidence="6">
    <location>
        <begin position="387"/>
        <end position="405"/>
    </location>
</feature>
<dbReference type="PANTHER" id="PTHR23501:SF200">
    <property type="entry name" value="TRANSPORTER, PUTATIVE (AFU_ORTHOLOGUE AFUA_3G01360)-RELATED"/>
    <property type="match status" value="1"/>
</dbReference>
<dbReference type="OrthoDB" id="2241241at2759"/>
<comment type="caution">
    <text evidence="8">The sequence shown here is derived from an EMBL/GenBank/DDBJ whole genome shotgun (WGS) entry which is preliminary data.</text>
</comment>
<dbReference type="SUPFAM" id="SSF103473">
    <property type="entry name" value="MFS general substrate transporter"/>
    <property type="match status" value="2"/>
</dbReference>
<feature type="region of interest" description="Disordered" evidence="5">
    <location>
        <begin position="592"/>
        <end position="612"/>
    </location>
</feature>
<feature type="transmembrane region" description="Helical" evidence="6">
    <location>
        <begin position="223"/>
        <end position="246"/>
    </location>
</feature>
<organism evidence="8 9">
    <name type="scientific">Pseudomassariella vexata</name>
    <dbReference type="NCBI Taxonomy" id="1141098"/>
    <lineage>
        <taxon>Eukaryota</taxon>
        <taxon>Fungi</taxon>
        <taxon>Dikarya</taxon>
        <taxon>Ascomycota</taxon>
        <taxon>Pezizomycotina</taxon>
        <taxon>Sordariomycetes</taxon>
        <taxon>Xylariomycetidae</taxon>
        <taxon>Amphisphaeriales</taxon>
        <taxon>Pseudomassariaceae</taxon>
        <taxon>Pseudomassariella</taxon>
    </lineage>
</organism>
<feature type="transmembrane region" description="Helical" evidence="6">
    <location>
        <begin position="412"/>
        <end position="431"/>
    </location>
</feature>
<feature type="transmembrane region" description="Helical" evidence="6">
    <location>
        <begin position="551"/>
        <end position="570"/>
    </location>
</feature>
<sequence>MTQQATVIHGVEPSSAAMDTIEPAKEKSTVDHDDVESLKHMAVSVDLGEEGAQRIELMQQSWGKHGKKWIFVALAFCMIVYELDETTYATYFNYALSDFRKTSSTSALGVATNLTFSLTKPIWARSSDIFGRGEIYPAALAFILVGLSVAASASSFSAFAAGTVLRVVGLTALNSLNTIVVADLTTTRQRGFGVNFQFFPYMVLPWVSSYIVDKVLSPGGIGWRWGIGILAIVFPLGIVTITSVLLTFQRRAKKLETGAVKKPKITLLGVCSNIDLGGLSILIVSLAFILLPLSLAALEPTGFRTPWVIALIVIGSVGLLTAFPFYEGRIAAHPFLPLRYLRHRAIGLAFLLYFTDYMAAGASHGYLYNWALIAQGFNIMQATNLSYVNAVLTFVTGTLFGLVMWKTRTYKWWIMAGCVVRIVGYGVMFRIRNANPNIAELFIIQVVQGVGDGIVQTGGYVAATVNVPHRETAQMTALIVMVGMLGSAVGDAISGAIYTGTFRQELAKQLGAQGTPELVEALFNSIDVLIPEWGTPDRVAINTAYNHVTSYFFIAAMVIIAPGFLIVYFLPNQKLNDSQNLIEDHGMFGDNQPIVESTEPLGETESKGLSDK</sequence>
<feature type="transmembrane region" description="Helical" evidence="6">
    <location>
        <begin position="135"/>
        <end position="153"/>
    </location>
</feature>
<dbReference type="AlphaFoldDB" id="A0A1Y2EFG1"/>
<accession>A0A1Y2EFG1</accession>
<proteinExistence type="predicted"/>
<feature type="transmembrane region" description="Helical" evidence="6">
    <location>
        <begin position="346"/>
        <end position="367"/>
    </location>
</feature>
<feature type="transmembrane region" description="Helical" evidence="6">
    <location>
        <begin position="159"/>
        <end position="180"/>
    </location>
</feature>
<comment type="subcellular location">
    <subcellularLocation>
        <location evidence="1">Membrane</location>
        <topology evidence="1">Multi-pass membrane protein</topology>
    </subcellularLocation>
</comment>
<evidence type="ECO:0000259" key="7">
    <source>
        <dbReference type="PROSITE" id="PS50850"/>
    </source>
</evidence>
<keyword evidence="4 6" id="KW-0472">Membrane</keyword>
<feature type="transmembrane region" description="Helical" evidence="6">
    <location>
        <begin position="475"/>
        <end position="498"/>
    </location>
</feature>
<evidence type="ECO:0000256" key="5">
    <source>
        <dbReference type="SAM" id="MobiDB-lite"/>
    </source>
</evidence>
<dbReference type="InterPro" id="IPR020846">
    <property type="entry name" value="MFS_dom"/>
</dbReference>
<name>A0A1Y2EFG1_9PEZI</name>
<evidence type="ECO:0000313" key="8">
    <source>
        <dbReference type="EMBL" id="ORY70312.1"/>
    </source>
</evidence>
<feature type="domain" description="Major facilitator superfamily (MFS) profile" evidence="7">
    <location>
        <begin position="70"/>
        <end position="574"/>
    </location>
</feature>
<dbReference type="Pfam" id="PF07690">
    <property type="entry name" value="MFS_1"/>
    <property type="match status" value="1"/>
</dbReference>
<dbReference type="InParanoid" id="A0A1Y2EFG1"/>
<keyword evidence="3 6" id="KW-1133">Transmembrane helix</keyword>
<evidence type="ECO:0000313" key="9">
    <source>
        <dbReference type="Proteomes" id="UP000193689"/>
    </source>
</evidence>